<sequence length="232" mass="23850">MRTDTDTVTDLSKKAYLVVGASGALGSRVARSLANSGAALTLTGRSEDALTGLGIDGAHVLAADLRSPEVPQSLVTAAVDRHGRLDGVVIAAGVVAFGAVTDIDDDTVDDLVLVDFLAPVRIIRAALPVLERGGVILNVSAVVAEKPMPNMAVYSAVKAAAAALLTAVRSEARRRKVRVVDVRPPHTETGLADRAIAGDPPKLPQGLDPDAVAARIVEALLGDETDVPSSAF</sequence>
<dbReference type="SUPFAM" id="SSF51735">
    <property type="entry name" value="NAD(P)-binding Rossmann-fold domains"/>
    <property type="match status" value="1"/>
</dbReference>
<dbReference type="EMBL" id="AP022593">
    <property type="protein sequence ID" value="BBY49839.1"/>
    <property type="molecule type" value="Genomic_DNA"/>
</dbReference>
<gene>
    <name evidence="3" type="ORF">MARA_33070</name>
</gene>
<dbReference type="InterPro" id="IPR002347">
    <property type="entry name" value="SDR_fam"/>
</dbReference>
<dbReference type="GO" id="GO:0016020">
    <property type="term" value="C:membrane"/>
    <property type="evidence" value="ECO:0007669"/>
    <property type="project" value="TreeGrafter"/>
</dbReference>
<organism evidence="3 4">
    <name type="scientific">Mycolicibacterium arabiense</name>
    <dbReference type="NCBI Taxonomy" id="1286181"/>
    <lineage>
        <taxon>Bacteria</taxon>
        <taxon>Bacillati</taxon>
        <taxon>Actinomycetota</taxon>
        <taxon>Actinomycetes</taxon>
        <taxon>Mycobacteriales</taxon>
        <taxon>Mycobacteriaceae</taxon>
        <taxon>Mycolicibacterium</taxon>
    </lineage>
</organism>
<proteinExistence type="inferred from homology"/>
<name>A0A7I7S0W3_9MYCO</name>
<dbReference type="PRINTS" id="PR00081">
    <property type="entry name" value="GDHRDH"/>
</dbReference>
<keyword evidence="2" id="KW-0560">Oxidoreductase</keyword>
<dbReference type="KEGG" id="marz:MARA_33070"/>
<dbReference type="AlphaFoldDB" id="A0A7I7S0W3"/>
<dbReference type="GO" id="GO:0016491">
    <property type="term" value="F:oxidoreductase activity"/>
    <property type="evidence" value="ECO:0007669"/>
    <property type="project" value="UniProtKB-KW"/>
</dbReference>
<dbReference type="PANTHER" id="PTHR44196">
    <property type="entry name" value="DEHYDROGENASE/REDUCTASE SDR FAMILY MEMBER 7B"/>
    <property type="match status" value="1"/>
</dbReference>
<evidence type="ECO:0000256" key="1">
    <source>
        <dbReference type="ARBA" id="ARBA00006484"/>
    </source>
</evidence>
<evidence type="ECO:0000313" key="3">
    <source>
        <dbReference type="EMBL" id="BBY49839.1"/>
    </source>
</evidence>
<comment type="similarity">
    <text evidence="1">Belongs to the short-chain dehydrogenases/reductases (SDR) family.</text>
</comment>
<dbReference type="RefSeq" id="WP_264076613.1">
    <property type="nucleotide sequence ID" value="NZ_JACKVD010000006.1"/>
</dbReference>
<reference evidence="3 4" key="1">
    <citation type="journal article" date="2019" name="Emerg. Microbes Infect.">
        <title>Comprehensive subspecies identification of 175 nontuberculous mycobacteria species based on 7547 genomic profiles.</title>
        <authorList>
            <person name="Matsumoto Y."/>
            <person name="Kinjo T."/>
            <person name="Motooka D."/>
            <person name="Nabeya D."/>
            <person name="Jung N."/>
            <person name="Uechi K."/>
            <person name="Horii T."/>
            <person name="Iida T."/>
            <person name="Fujita J."/>
            <person name="Nakamura S."/>
        </authorList>
    </citation>
    <scope>NUCLEOTIDE SEQUENCE [LARGE SCALE GENOMIC DNA]</scope>
    <source>
        <strain evidence="3 4">JCM 18538</strain>
    </source>
</reference>
<dbReference type="Gene3D" id="3.40.50.720">
    <property type="entry name" value="NAD(P)-binding Rossmann-like Domain"/>
    <property type="match status" value="1"/>
</dbReference>
<evidence type="ECO:0000256" key="2">
    <source>
        <dbReference type="ARBA" id="ARBA00023002"/>
    </source>
</evidence>
<evidence type="ECO:0008006" key="5">
    <source>
        <dbReference type="Google" id="ProtNLM"/>
    </source>
</evidence>
<keyword evidence="4" id="KW-1185">Reference proteome</keyword>
<dbReference type="Proteomes" id="UP000467428">
    <property type="component" value="Chromosome"/>
</dbReference>
<protein>
    <recommendedName>
        <fullName evidence="5">Short-chain dehydrogenase</fullName>
    </recommendedName>
</protein>
<evidence type="ECO:0000313" key="4">
    <source>
        <dbReference type="Proteomes" id="UP000467428"/>
    </source>
</evidence>
<geneLocation type="plasmid" evidence="4">
    <name>pjcm18538 dna</name>
</geneLocation>
<dbReference type="InterPro" id="IPR036291">
    <property type="entry name" value="NAD(P)-bd_dom_sf"/>
</dbReference>
<dbReference type="PANTHER" id="PTHR44196:SF1">
    <property type="entry name" value="DEHYDROGENASE_REDUCTASE SDR FAMILY MEMBER 7B"/>
    <property type="match status" value="1"/>
</dbReference>
<dbReference type="Pfam" id="PF00106">
    <property type="entry name" value="adh_short"/>
    <property type="match status" value="1"/>
</dbReference>
<accession>A0A7I7S0W3</accession>